<evidence type="ECO:0000256" key="8">
    <source>
        <dbReference type="ARBA" id="ARBA00049244"/>
    </source>
</evidence>
<dbReference type="Pfam" id="PF21694">
    <property type="entry name" value="DNA_pol3_delta_C"/>
    <property type="match status" value="1"/>
</dbReference>
<dbReference type="Gene3D" id="1.20.272.10">
    <property type="match status" value="1"/>
</dbReference>
<accession>A0A0R1WMA9</accession>
<keyword evidence="6" id="KW-0239">DNA-directed DNA polymerase</keyword>
<reference evidence="11 12" key="1">
    <citation type="journal article" date="2015" name="Genome Announc.">
        <title>Expanding the biotechnology potential of lactobacilli through comparative genomics of 213 strains and associated genera.</title>
        <authorList>
            <person name="Sun Z."/>
            <person name="Harris H.M."/>
            <person name="McCann A."/>
            <person name="Guo C."/>
            <person name="Argimon S."/>
            <person name="Zhang W."/>
            <person name="Yang X."/>
            <person name="Jeffery I.B."/>
            <person name="Cooney J.C."/>
            <person name="Kagawa T.F."/>
            <person name="Liu W."/>
            <person name="Song Y."/>
            <person name="Salvetti E."/>
            <person name="Wrobel A."/>
            <person name="Rasinkangas P."/>
            <person name="Parkhill J."/>
            <person name="Rea M.C."/>
            <person name="O'Sullivan O."/>
            <person name="Ritari J."/>
            <person name="Douillard F.P."/>
            <person name="Paul Ross R."/>
            <person name="Yang R."/>
            <person name="Briner A.E."/>
            <person name="Felis G.E."/>
            <person name="de Vos W.M."/>
            <person name="Barrangou R."/>
            <person name="Klaenhammer T.R."/>
            <person name="Caufield P.W."/>
            <person name="Cui Y."/>
            <person name="Zhang H."/>
            <person name="O'Toole P.W."/>
        </authorList>
    </citation>
    <scope>NUCLEOTIDE SEQUENCE [LARGE SCALE GENOMIC DNA]</scope>
    <source>
        <strain evidence="11 12">DSM 18933</strain>
    </source>
</reference>
<evidence type="ECO:0000256" key="5">
    <source>
        <dbReference type="ARBA" id="ARBA00022705"/>
    </source>
</evidence>
<dbReference type="SUPFAM" id="SSF52540">
    <property type="entry name" value="P-loop containing nucleoside triphosphate hydrolases"/>
    <property type="match status" value="1"/>
</dbReference>
<dbReference type="PANTHER" id="PTHR34388:SF1">
    <property type="entry name" value="DNA POLYMERASE III SUBUNIT DELTA"/>
    <property type="match status" value="1"/>
</dbReference>
<dbReference type="PATRIC" id="fig|1423755.3.peg.891"/>
<dbReference type="GO" id="GO:0003887">
    <property type="term" value="F:DNA-directed DNA polymerase activity"/>
    <property type="evidence" value="ECO:0007669"/>
    <property type="project" value="UniProtKB-KW"/>
</dbReference>
<dbReference type="OrthoDB" id="9775929at2"/>
<name>A0A0R1WMA9_9LACO</name>
<dbReference type="NCBIfam" id="TIGR01128">
    <property type="entry name" value="holA"/>
    <property type="match status" value="1"/>
</dbReference>
<evidence type="ECO:0000256" key="3">
    <source>
        <dbReference type="ARBA" id="ARBA00022679"/>
    </source>
</evidence>
<dbReference type="GO" id="GO:0003677">
    <property type="term" value="F:DNA binding"/>
    <property type="evidence" value="ECO:0007669"/>
    <property type="project" value="InterPro"/>
</dbReference>
<evidence type="ECO:0000256" key="4">
    <source>
        <dbReference type="ARBA" id="ARBA00022695"/>
    </source>
</evidence>
<dbReference type="InterPro" id="IPR010372">
    <property type="entry name" value="DNA_pol3_delta_N"/>
</dbReference>
<dbReference type="InterPro" id="IPR008921">
    <property type="entry name" value="DNA_pol3_clamp-load_cplx_C"/>
</dbReference>
<evidence type="ECO:0000256" key="7">
    <source>
        <dbReference type="ARBA" id="ARBA00034754"/>
    </source>
</evidence>
<dbReference type="InterPro" id="IPR027417">
    <property type="entry name" value="P-loop_NTPase"/>
</dbReference>
<dbReference type="Gene3D" id="1.10.8.60">
    <property type="match status" value="1"/>
</dbReference>
<sequence length="339" mass="39376">MKVSQLTNFLRDSQEKNVYLVEGSDNYQIDQAKEIFINQIPKEEKEFNVGIYDMEITPLSVALEDANSAPFFGDKRLVLINNPYFLTGEAKKNSIEHNVDELIEYLTNPALDTIFVILANYDKLDSRKKIVKQLKTKAIMIDAKPLNENEIRMQVNQLCQNKGCQIDKDAIDQLLYLTDNNFTKVMNEMKKLLINAIQDKVITLEMVDNLVNKSLEQNVFDLVEFVLEKNVDAALELYHELIEQKEEPIMINAILISQFRLLLQVKILQKHGYAQGNIAEALRVHPYRVKLAMKNARRFNYEDVRHAYLGLEKNEEDLKSANVNPELLFQLFLFKFIEK</sequence>
<dbReference type="AlphaFoldDB" id="A0A0R1WMA9"/>
<keyword evidence="12" id="KW-1185">Reference proteome</keyword>
<keyword evidence="3" id="KW-0808">Transferase</keyword>
<gene>
    <name evidence="11" type="ORF">FC40_GL000837</name>
</gene>
<dbReference type="Pfam" id="PF06144">
    <property type="entry name" value="DNA_pol3_delta"/>
    <property type="match status" value="1"/>
</dbReference>
<comment type="catalytic activity">
    <reaction evidence="8">
        <text>DNA(n) + a 2'-deoxyribonucleoside 5'-triphosphate = DNA(n+1) + diphosphate</text>
        <dbReference type="Rhea" id="RHEA:22508"/>
        <dbReference type="Rhea" id="RHEA-COMP:17339"/>
        <dbReference type="Rhea" id="RHEA-COMP:17340"/>
        <dbReference type="ChEBI" id="CHEBI:33019"/>
        <dbReference type="ChEBI" id="CHEBI:61560"/>
        <dbReference type="ChEBI" id="CHEBI:173112"/>
        <dbReference type="EC" id="2.7.7.7"/>
    </reaction>
</comment>
<dbReference type="Proteomes" id="UP000051054">
    <property type="component" value="Unassembled WGS sequence"/>
</dbReference>
<dbReference type="InterPro" id="IPR005790">
    <property type="entry name" value="DNA_polIII_delta"/>
</dbReference>
<comment type="similarity">
    <text evidence="7">Belongs to the DNA polymerase HolA subunit family.</text>
</comment>
<evidence type="ECO:0000259" key="10">
    <source>
        <dbReference type="Pfam" id="PF21694"/>
    </source>
</evidence>
<dbReference type="Gene3D" id="3.40.50.300">
    <property type="entry name" value="P-loop containing nucleotide triphosphate hydrolases"/>
    <property type="match status" value="1"/>
</dbReference>
<keyword evidence="4" id="KW-0548">Nucleotidyltransferase</keyword>
<evidence type="ECO:0000256" key="2">
    <source>
        <dbReference type="ARBA" id="ARBA00017703"/>
    </source>
</evidence>
<organism evidence="11 12">
    <name type="scientific">Ligilactobacillus hayakitensis DSM 18933 = JCM 14209</name>
    <dbReference type="NCBI Taxonomy" id="1423755"/>
    <lineage>
        <taxon>Bacteria</taxon>
        <taxon>Bacillati</taxon>
        <taxon>Bacillota</taxon>
        <taxon>Bacilli</taxon>
        <taxon>Lactobacillales</taxon>
        <taxon>Lactobacillaceae</taxon>
        <taxon>Ligilactobacillus</taxon>
    </lineage>
</organism>
<feature type="domain" description="DNA polymerase III delta subunit-like C-terminal" evidence="10">
    <location>
        <begin position="216"/>
        <end position="336"/>
    </location>
</feature>
<dbReference type="EC" id="2.7.7.7" evidence="1"/>
<dbReference type="GO" id="GO:0006261">
    <property type="term" value="P:DNA-templated DNA replication"/>
    <property type="evidence" value="ECO:0007669"/>
    <property type="project" value="TreeGrafter"/>
</dbReference>
<dbReference type="InterPro" id="IPR048466">
    <property type="entry name" value="DNA_pol3_delta-like_C"/>
</dbReference>
<evidence type="ECO:0000259" key="9">
    <source>
        <dbReference type="Pfam" id="PF06144"/>
    </source>
</evidence>
<feature type="domain" description="DNA polymerase III delta N-terminal" evidence="9">
    <location>
        <begin position="19"/>
        <end position="144"/>
    </location>
</feature>
<dbReference type="EMBL" id="AZGD01000090">
    <property type="protein sequence ID" value="KRM19048.1"/>
    <property type="molecule type" value="Genomic_DNA"/>
</dbReference>
<proteinExistence type="inferred from homology"/>
<dbReference type="PANTHER" id="PTHR34388">
    <property type="entry name" value="DNA POLYMERASE III SUBUNIT DELTA"/>
    <property type="match status" value="1"/>
</dbReference>
<dbReference type="SUPFAM" id="SSF48019">
    <property type="entry name" value="post-AAA+ oligomerization domain-like"/>
    <property type="match status" value="1"/>
</dbReference>
<evidence type="ECO:0000313" key="12">
    <source>
        <dbReference type="Proteomes" id="UP000051054"/>
    </source>
</evidence>
<comment type="caution">
    <text evidence="11">The sequence shown here is derived from an EMBL/GenBank/DDBJ whole genome shotgun (WGS) entry which is preliminary data.</text>
</comment>
<protein>
    <recommendedName>
        <fullName evidence="2">DNA polymerase III subunit delta</fullName>
        <ecNumber evidence="1">2.7.7.7</ecNumber>
    </recommendedName>
</protein>
<dbReference type="eggNOG" id="COG1466">
    <property type="taxonomic scope" value="Bacteria"/>
</dbReference>
<evidence type="ECO:0000256" key="6">
    <source>
        <dbReference type="ARBA" id="ARBA00022932"/>
    </source>
</evidence>
<dbReference type="RefSeq" id="WP_025021686.1">
    <property type="nucleotide sequence ID" value="NZ_AZGD01000090.1"/>
</dbReference>
<dbReference type="STRING" id="1423755.FC40_GL000837"/>
<evidence type="ECO:0000313" key="11">
    <source>
        <dbReference type="EMBL" id="KRM19048.1"/>
    </source>
</evidence>
<evidence type="ECO:0000256" key="1">
    <source>
        <dbReference type="ARBA" id="ARBA00012417"/>
    </source>
</evidence>
<dbReference type="GO" id="GO:0009360">
    <property type="term" value="C:DNA polymerase III complex"/>
    <property type="evidence" value="ECO:0007669"/>
    <property type="project" value="InterPro"/>
</dbReference>
<keyword evidence="5" id="KW-0235">DNA replication</keyword>